<dbReference type="AlphaFoldDB" id="A0A0F3GHM9"/>
<name>A0A0F3GHM9_9BACT</name>
<organism evidence="1 2">
    <name type="scientific">Candidatus Magnetobacterium bavaricum</name>
    <dbReference type="NCBI Taxonomy" id="29290"/>
    <lineage>
        <taxon>Bacteria</taxon>
        <taxon>Pseudomonadati</taxon>
        <taxon>Nitrospirota</taxon>
        <taxon>Thermodesulfovibrionia</taxon>
        <taxon>Thermodesulfovibrionales</taxon>
        <taxon>Candidatus Magnetobacteriaceae</taxon>
        <taxon>Candidatus Magnetobacterium</taxon>
    </lineage>
</organism>
<reference evidence="1 2" key="1">
    <citation type="submission" date="2015-02" db="EMBL/GenBank/DDBJ databases">
        <title>Single-cell genomics of uncultivated deep-branching MTB reveals a conserved set of magnetosome genes.</title>
        <authorList>
            <person name="Kolinko S."/>
            <person name="Richter M."/>
            <person name="Glockner F.O."/>
            <person name="Brachmann A."/>
            <person name="Schuler D."/>
        </authorList>
    </citation>
    <scope>NUCLEOTIDE SEQUENCE [LARGE SCALE GENOMIC DNA]</scope>
    <source>
        <strain evidence="1">TM-1</strain>
    </source>
</reference>
<sequence>MKDITIKISDVANGQRKVYIDGNESHHVAEGDVAKILAETRNNRWRTNPDSGAALGSQLHDLLNQGARTLPVDA</sequence>
<accession>A0A0F3GHM9</accession>
<proteinExistence type="predicted"/>
<protein>
    <submittedName>
        <fullName evidence="1">Uncharacterized protein</fullName>
    </submittedName>
</protein>
<evidence type="ECO:0000313" key="2">
    <source>
        <dbReference type="Proteomes" id="UP000033423"/>
    </source>
</evidence>
<gene>
    <name evidence="1" type="ORF">MBAV_006362</name>
</gene>
<dbReference type="Proteomes" id="UP000033423">
    <property type="component" value="Unassembled WGS sequence"/>
</dbReference>
<dbReference type="EMBL" id="LACI01002691">
    <property type="protein sequence ID" value="KJU81445.1"/>
    <property type="molecule type" value="Genomic_DNA"/>
</dbReference>
<feature type="non-terminal residue" evidence="1">
    <location>
        <position position="74"/>
    </location>
</feature>
<evidence type="ECO:0000313" key="1">
    <source>
        <dbReference type="EMBL" id="KJU81445.1"/>
    </source>
</evidence>
<keyword evidence="2" id="KW-1185">Reference proteome</keyword>
<comment type="caution">
    <text evidence="1">The sequence shown here is derived from an EMBL/GenBank/DDBJ whole genome shotgun (WGS) entry which is preliminary data.</text>
</comment>